<feature type="domain" description="HTH cro/C1-type" evidence="1">
    <location>
        <begin position="7"/>
        <end position="57"/>
    </location>
</feature>
<keyword evidence="5" id="KW-1185">Reference proteome</keyword>
<proteinExistence type="predicted"/>
<dbReference type="GO" id="GO:0003677">
    <property type="term" value="F:DNA binding"/>
    <property type="evidence" value="ECO:0007669"/>
    <property type="project" value="UniProtKB-KW"/>
</dbReference>
<evidence type="ECO:0000313" key="2">
    <source>
        <dbReference type="EMBL" id="KFM99555.1"/>
    </source>
</evidence>
<keyword evidence="2" id="KW-0238">DNA-binding</keyword>
<evidence type="ECO:0000313" key="5">
    <source>
        <dbReference type="Proteomes" id="UP000264294"/>
    </source>
</evidence>
<dbReference type="AlphaFoldDB" id="A0A090Z5B9"/>
<evidence type="ECO:0000313" key="3">
    <source>
        <dbReference type="EMBL" id="RFT66487.1"/>
    </source>
</evidence>
<reference evidence="2 4" key="1">
    <citation type="submission" date="2014-04" db="EMBL/GenBank/DDBJ databases">
        <authorList>
            <person name="Bishop-Lilly K.A."/>
            <person name="Broomall S.M."/>
            <person name="Chain P.S."/>
            <person name="Chertkov O."/>
            <person name="Coyne S.R."/>
            <person name="Daligault H.E."/>
            <person name="Davenport K.W."/>
            <person name="Erkkila T."/>
            <person name="Frey K.G."/>
            <person name="Gibbons H.S."/>
            <person name="Gu W."/>
            <person name="Jaissle J."/>
            <person name="Johnson S.L."/>
            <person name="Koroleva G.I."/>
            <person name="Ladner J.T."/>
            <person name="Lo C.-C."/>
            <person name="Minogue T.D."/>
            <person name="Munk C."/>
            <person name="Palacios G.F."/>
            <person name="Redden C.L."/>
            <person name="Rosenzweig C.N."/>
            <person name="Scholz M.B."/>
            <person name="Teshima H."/>
            <person name="Xu Y."/>
        </authorList>
    </citation>
    <scope>NUCLEOTIDE SEQUENCE [LARGE SCALE GENOMIC DNA]</scope>
    <source>
        <strain evidence="2 4">BHP</strain>
    </source>
</reference>
<dbReference type="Proteomes" id="UP000029389">
    <property type="component" value="Unassembled WGS sequence"/>
</dbReference>
<dbReference type="InterPro" id="IPR001387">
    <property type="entry name" value="Cro/C1-type_HTH"/>
</dbReference>
<gene>
    <name evidence="3" type="ORF">D0U04_13645</name>
    <name evidence="2" type="ORF">DJ93_392</name>
</gene>
<organism evidence="2 4">
    <name type="scientific">Bacillus clarus</name>
    <dbReference type="NCBI Taxonomy" id="2338372"/>
    <lineage>
        <taxon>Bacteria</taxon>
        <taxon>Bacillati</taxon>
        <taxon>Bacillota</taxon>
        <taxon>Bacilli</taxon>
        <taxon>Bacillales</taxon>
        <taxon>Bacillaceae</taxon>
        <taxon>Bacillus</taxon>
        <taxon>Bacillus cereus group</taxon>
    </lineage>
</organism>
<reference evidence="3 5" key="2">
    <citation type="submission" date="2018-08" db="EMBL/GenBank/DDBJ databases">
        <title>Bacillus clarus sp. nov. strain PS00077A.</title>
        <authorList>
            <person name="Mendez Acevedo M."/>
            <person name="Carroll L."/>
            <person name="Mukherjee M."/>
            <person name="Wiedmann M."/>
            <person name="Kovac J."/>
        </authorList>
    </citation>
    <scope>NUCLEOTIDE SEQUENCE [LARGE SCALE GENOMIC DNA]</scope>
    <source>
        <strain evidence="3 5">PS00077A</strain>
    </source>
</reference>
<evidence type="ECO:0000313" key="4">
    <source>
        <dbReference type="Proteomes" id="UP000029389"/>
    </source>
</evidence>
<sequence length="68" mass="7676">MIDYSPLHETLKEKEMVISDLRGTILNARTIANINKGMSVNLSTIEEICLHLDVPIEKVVKIVSIQEQ</sequence>
<dbReference type="RefSeq" id="WP_042979068.1">
    <property type="nucleotide sequence ID" value="NZ_JMQC01000008.1"/>
</dbReference>
<protein>
    <submittedName>
        <fullName evidence="2">Cro/C1-type HTH DNA-binding domain protein</fullName>
    </submittedName>
    <submittedName>
        <fullName evidence="3">XRE family transcriptional regulator</fullName>
    </submittedName>
</protein>
<dbReference type="Proteomes" id="UP000264294">
    <property type="component" value="Unassembled WGS sequence"/>
</dbReference>
<name>A0A090Z5B9_9BACI</name>
<dbReference type="Pfam" id="PF13443">
    <property type="entry name" value="HTH_26"/>
    <property type="match status" value="1"/>
</dbReference>
<comment type="caution">
    <text evidence="2">The sequence shown here is derived from an EMBL/GenBank/DDBJ whole genome shotgun (WGS) entry which is preliminary data.</text>
</comment>
<dbReference type="EMBL" id="QVOD01000014">
    <property type="protein sequence ID" value="RFT66487.1"/>
    <property type="molecule type" value="Genomic_DNA"/>
</dbReference>
<dbReference type="EMBL" id="JMQC01000008">
    <property type="protein sequence ID" value="KFM99555.1"/>
    <property type="molecule type" value="Genomic_DNA"/>
</dbReference>
<accession>A0A090Z5B9</accession>
<evidence type="ECO:0000259" key="1">
    <source>
        <dbReference type="Pfam" id="PF13443"/>
    </source>
</evidence>
<dbReference type="PATRIC" id="fig|1405.8.peg.564"/>